<evidence type="ECO:0000256" key="1">
    <source>
        <dbReference type="SAM" id="MobiDB-lite"/>
    </source>
</evidence>
<dbReference type="AlphaFoldDB" id="A0A5B7IP61"/>
<feature type="compositionally biased region" description="Polar residues" evidence="1">
    <location>
        <begin position="69"/>
        <end position="78"/>
    </location>
</feature>
<evidence type="ECO:0000313" key="3">
    <source>
        <dbReference type="Proteomes" id="UP000324222"/>
    </source>
</evidence>
<proteinExistence type="predicted"/>
<comment type="caution">
    <text evidence="2">The sequence shown here is derived from an EMBL/GenBank/DDBJ whole genome shotgun (WGS) entry which is preliminary data.</text>
</comment>
<gene>
    <name evidence="2" type="ORF">E2C01_077210</name>
</gene>
<organism evidence="2 3">
    <name type="scientific">Portunus trituberculatus</name>
    <name type="common">Swimming crab</name>
    <name type="synonym">Neptunus trituberculatus</name>
    <dbReference type="NCBI Taxonomy" id="210409"/>
    <lineage>
        <taxon>Eukaryota</taxon>
        <taxon>Metazoa</taxon>
        <taxon>Ecdysozoa</taxon>
        <taxon>Arthropoda</taxon>
        <taxon>Crustacea</taxon>
        <taxon>Multicrustacea</taxon>
        <taxon>Malacostraca</taxon>
        <taxon>Eumalacostraca</taxon>
        <taxon>Eucarida</taxon>
        <taxon>Decapoda</taxon>
        <taxon>Pleocyemata</taxon>
        <taxon>Brachyura</taxon>
        <taxon>Eubrachyura</taxon>
        <taxon>Portunoidea</taxon>
        <taxon>Portunidae</taxon>
        <taxon>Portuninae</taxon>
        <taxon>Portunus</taxon>
    </lineage>
</organism>
<name>A0A5B7IP61_PORTR</name>
<dbReference type="EMBL" id="VSRR010060051">
    <property type="protein sequence ID" value="MPC82538.1"/>
    <property type="molecule type" value="Genomic_DNA"/>
</dbReference>
<reference evidence="2 3" key="1">
    <citation type="submission" date="2019-05" db="EMBL/GenBank/DDBJ databases">
        <title>Another draft genome of Portunus trituberculatus and its Hox gene families provides insights of decapod evolution.</title>
        <authorList>
            <person name="Jeong J.-H."/>
            <person name="Song I."/>
            <person name="Kim S."/>
            <person name="Choi T."/>
            <person name="Kim D."/>
            <person name="Ryu S."/>
            <person name="Kim W."/>
        </authorList>
    </citation>
    <scope>NUCLEOTIDE SEQUENCE [LARGE SCALE GENOMIC DNA]</scope>
    <source>
        <tissue evidence="2">Muscle</tissue>
    </source>
</reference>
<keyword evidence="3" id="KW-1185">Reference proteome</keyword>
<dbReference type="Proteomes" id="UP000324222">
    <property type="component" value="Unassembled WGS sequence"/>
</dbReference>
<feature type="region of interest" description="Disordered" evidence="1">
    <location>
        <begin position="25"/>
        <end position="78"/>
    </location>
</feature>
<sequence length="78" mass="8647">MRYSQVFEFPPWVASLARRHNCALSGPPRHLQTNPCPPSYLSLSPSHSPPLLPTADASNCLPHLPDLRNAQTTSRSTR</sequence>
<accession>A0A5B7IP61</accession>
<protein>
    <submittedName>
        <fullName evidence="2">Uncharacterized protein</fullName>
    </submittedName>
</protein>
<evidence type="ECO:0000313" key="2">
    <source>
        <dbReference type="EMBL" id="MPC82538.1"/>
    </source>
</evidence>